<feature type="non-terminal residue" evidence="1">
    <location>
        <position position="154"/>
    </location>
</feature>
<protein>
    <submittedName>
        <fullName evidence="1">Uncharacterized protein</fullName>
    </submittedName>
</protein>
<accession>A0AAN4ZAH3</accession>
<dbReference type="AlphaFoldDB" id="A0AAN4ZAH3"/>
<gene>
    <name evidence="1" type="ORF">PMAYCL1PPCAC_06299</name>
</gene>
<evidence type="ECO:0000313" key="1">
    <source>
        <dbReference type="EMBL" id="GMR36104.1"/>
    </source>
</evidence>
<organism evidence="1 2">
    <name type="scientific">Pristionchus mayeri</name>
    <dbReference type="NCBI Taxonomy" id="1317129"/>
    <lineage>
        <taxon>Eukaryota</taxon>
        <taxon>Metazoa</taxon>
        <taxon>Ecdysozoa</taxon>
        <taxon>Nematoda</taxon>
        <taxon>Chromadorea</taxon>
        <taxon>Rhabditida</taxon>
        <taxon>Rhabditina</taxon>
        <taxon>Diplogasteromorpha</taxon>
        <taxon>Diplogasteroidea</taxon>
        <taxon>Neodiplogasteridae</taxon>
        <taxon>Pristionchus</taxon>
    </lineage>
</organism>
<evidence type="ECO:0000313" key="2">
    <source>
        <dbReference type="Proteomes" id="UP001328107"/>
    </source>
</evidence>
<feature type="non-terminal residue" evidence="1">
    <location>
        <position position="1"/>
    </location>
</feature>
<sequence length="154" mass="18165">EIALNFIHQFDSKRVQIIFDEYCLQLDFLRRVAVTKEWIVVTTRGNMREYIGNIDTPPTLIPLISDIYYGKCCILDLTDAVIIDQIDTQWIVKHFVTLEKKAYFSASTNYPKKINFINLESKTSIVMRHRKKTETRMVEIKHVEMDSYAIDRDL</sequence>
<name>A0AAN4ZAH3_9BILA</name>
<comment type="caution">
    <text evidence="1">The sequence shown here is derived from an EMBL/GenBank/DDBJ whole genome shotgun (WGS) entry which is preliminary data.</text>
</comment>
<proteinExistence type="predicted"/>
<dbReference type="Proteomes" id="UP001328107">
    <property type="component" value="Unassembled WGS sequence"/>
</dbReference>
<keyword evidence="2" id="KW-1185">Reference proteome</keyword>
<reference evidence="2" key="1">
    <citation type="submission" date="2022-10" db="EMBL/GenBank/DDBJ databases">
        <title>Genome assembly of Pristionchus species.</title>
        <authorList>
            <person name="Yoshida K."/>
            <person name="Sommer R.J."/>
        </authorList>
    </citation>
    <scope>NUCLEOTIDE SEQUENCE [LARGE SCALE GENOMIC DNA]</scope>
    <source>
        <strain evidence="2">RS5460</strain>
    </source>
</reference>
<dbReference type="EMBL" id="BTRK01000002">
    <property type="protein sequence ID" value="GMR36104.1"/>
    <property type="molecule type" value="Genomic_DNA"/>
</dbReference>